<feature type="transmembrane region" description="Helical" evidence="7">
    <location>
        <begin position="49"/>
        <end position="66"/>
    </location>
</feature>
<feature type="transmembrane region" description="Helical" evidence="7">
    <location>
        <begin position="343"/>
        <end position="368"/>
    </location>
</feature>
<dbReference type="PANTHER" id="PTHR23517">
    <property type="entry name" value="RESISTANCE PROTEIN MDTM, PUTATIVE-RELATED-RELATED"/>
    <property type="match status" value="1"/>
</dbReference>
<feature type="transmembrane region" description="Helical" evidence="7">
    <location>
        <begin position="309"/>
        <end position="331"/>
    </location>
</feature>
<dbReference type="GO" id="GO:0005886">
    <property type="term" value="C:plasma membrane"/>
    <property type="evidence" value="ECO:0007669"/>
    <property type="project" value="UniProtKB-SubCell"/>
</dbReference>
<evidence type="ECO:0000256" key="4">
    <source>
        <dbReference type="ARBA" id="ARBA00022692"/>
    </source>
</evidence>
<dbReference type="SUPFAM" id="SSF103473">
    <property type="entry name" value="MFS general substrate transporter"/>
    <property type="match status" value="1"/>
</dbReference>
<organism evidence="9 10">
    <name type="scientific">Planktomarina temperata RCA23</name>
    <dbReference type="NCBI Taxonomy" id="666509"/>
    <lineage>
        <taxon>Bacteria</taxon>
        <taxon>Pseudomonadati</taxon>
        <taxon>Pseudomonadota</taxon>
        <taxon>Alphaproteobacteria</taxon>
        <taxon>Rhodobacterales</taxon>
        <taxon>Paracoccaceae</taxon>
        <taxon>Planktomarina</taxon>
    </lineage>
</organism>
<evidence type="ECO:0000256" key="6">
    <source>
        <dbReference type="ARBA" id="ARBA00023136"/>
    </source>
</evidence>
<accession>A0AAN0VJW1</accession>
<feature type="domain" description="Major facilitator superfamily (MFS) profile" evidence="8">
    <location>
        <begin position="11"/>
        <end position="398"/>
    </location>
</feature>
<dbReference type="InterPro" id="IPR036259">
    <property type="entry name" value="MFS_trans_sf"/>
</dbReference>
<dbReference type="Proteomes" id="UP000028680">
    <property type="component" value="Chromosome"/>
</dbReference>
<gene>
    <name evidence="9" type="ORF">RCA23_c30390</name>
</gene>
<evidence type="ECO:0000256" key="7">
    <source>
        <dbReference type="SAM" id="Phobius"/>
    </source>
</evidence>
<feature type="transmembrane region" description="Helical" evidence="7">
    <location>
        <begin position="167"/>
        <end position="187"/>
    </location>
</feature>
<comment type="subcellular location">
    <subcellularLocation>
        <location evidence="1">Cell membrane</location>
        <topology evidence="1">Multi-pass membrane protein</topology>
    </subcellularLocation>
</comment>
<feature type="transmembrane region" description="Helical" evidence="7">
    <location>
        <begin position="219"/>
        <end position="240"/>
    </location>
</feature>
<keyword evidence="10" id="KW-1185">Reference proteome</keyword>
<name>A0AAN0VJW1_9RHOB</name>
<dbReference type="PROSITE" id="PS50850">
    <property type="entry name" value="MFS"/>
    <property type="match status" value="1"/>
</dbReference>
<feature type="transmembrane region" description="Helical" evidence="7">
    <location>
        <begin position="101"/>
        <end position="124"/>
    </location>
</feature>
<dbReference type="InterPro" id="IPR011701">
    <property type="entry name" value="MFS"/>
</dbReference>
<keyword evidence="5 7" id="KW-1133">Transmembrane helix</keyword>
<evidence type="ECO:0000313" key="9">
    <source>
        <dbReference type="EMBL" id="AII88539.1"/>
    </source>
</evidence>
<evidence type="ECO:0000259" key="8">
    <source>
        <dbReference type="PROSITE" id="PS50850"/>
    </source>
</evidence>
<evidence type="ECO:0000256" key="2">
    <source>
        <dbReference type="ARBA" id="ARBA00022448"/>
    </source>
</evidence>
<evidence type="ECO:0000256" key="1">
    <source>
        <dbReference type="ARBA" id="ARBA00004651"/>
    </source>
</evidence>
<keyword evidence="4 7" id="KW-0812">Transmembrane</keyword>
<feature type="transmembrane region" description="Helical" evidence="7">
    <location>
        <begin position="252"/>
        <end position="273"/>
    </location>
</feature>
<keyword evidence="6 7" id="KW-0472">Membrane</keyword>
<dbReference type="InterPro" id="IPR020846">
    <property type="entry name" value="MFS_dom"/>
</dbReference>
<protein>
    <submittedName>
        <fullName evidence="9">MFS-type transporter</fullName>
    </submittedName>
</protein>
<dbReference type="GO" id="GO:0022857">
    <property type="term" value="F:transmembrane transporter activity"/>
    <property type="evidence" value="ECO:0007669"/>
    <property type="project" value="InterPro"/>
</dbReference>
<feature type="transmembrane region" description="Helical" evidence="7">
    <location>
        <begin position="78"/>
        <end position="95"/>
    </location>
</feature>
<evidence type="ECO:0000313" key="10">
    <source>
        <dbReference type="Proteomes" id="UP000028680"/>
    </source>
</evidence>
<feature type="transmembrane region" description="Helical" evidence="7">
    <location>
        <begin position="374"/>
        <end position="394"/>
    </location>
</feature>
<keyword evidence="3" id="KW-1003">Cell membrane</keyword>
<keyword evidence="2" id="KW-0813">Transport</keyword>
<dbReference type="Pfam" id="PF07690">
    <property type="entry name" value="MFS_1"/>
    <property type="match status" value="1"/>
</dbReference>
<dbReference type="AlphaFoldDB" id="A0AAN0VJW1"/>
<dbReference type="InterPro" id="IPR050171">
    <property type="entry name" value="MFS_Transporters"/>
</dbReference>
<dbReference type="Gene3D" id="1.20.1250.20">
    <property type="entry name" value="MFS general substrate transporter like domains"/>
    <property type="match status" value="2"/>
</dbReference>
<dbReference type="RefSeq" id="WP_044051067.1">
    <property type="nucleotide sequence ID" value="NZ_CP003984.1"/>
</dbReference>
<feature type="transmembrane region" description="Helical" evidence="7">
    <location>
        <begin position="136"/>
        <end position="161"/>
    </location>
</feature>
<sequence length="403" mass="43522">MIRFILQNSRWLTAGALLTLISSFGQTYFISIFAGEIRAAFNLSHGDWGAIYGFGTFASAIVMVWSGGLTDVMRVRHLGPIVLAALAASCLFMAFNPWVALLPVVIFCLRFTGQGMSTHIAAVAMSRWFVANRGKALSVASLGFSIGEACYPILVVSLLVFFTWQSVWILAAGVAVLAIPALLWLLAEERSPQSNATEGQSLGMGGRHWSRNQALGHSLFWFMIPALLGQSAFNTAFFFLQVHFAEIKGWEHLQLVAMFPVYTAVSIGAMILSGILLDKLDTARLIPYFQLPMIFAFLIFAYGQSLVAALVGFIFLGLSAGANATLPNAFWAEFYGTKHLGSIKAAAAAVMVLGSAIGPAVTGILLDYNLALDAQYVAVSVFFGFSSVMMWAGVRRVRASLLA</sequence>
<proteinExistence type="predicted"/>
<reference evidence="9 10" key="1">
    <citation type="journal article" date="2014" name="ISME J.">
        <title>Adaptation of an abundant Roseobacter RCA organism to pelagic systems revealed by genomic and transcriptomic analyses.</title>
        <authorList>
            <person name="Voget S."/>
            <person name="Wemheuer B."/>
            <person name="Brinkhoff T."/>
            <person name="Vollmers J."/>
            <person name="Dietrich S."/>
            <person name="Giebel H.A."/>
            <person name="Beardsley C."/>
            <person name="Sardemann C."/>
            <person name="Bakenhus I."/>
            <person name="Billerbeck S."/>
            <person name="Daniel R."/>
            <person name="Simon M."/>
        </authorList>
    </citation>
    <scope>NUCLEOTIDE SEQUENCE [LARGE SCALE GENOMIC DNA]</scope>
    <source>
        <strain evidence="9 10">RCA23</strain>
    </source>
</reference>
<dbReference type="PANTHER" id="PTHR23517:SF2">
    <property type="entry name" value="MULTIDRUG RESISTANCE PROTEIN MDTH"/>
    <property type="match status" value="1"/>
</dbReference>
<evidence type="ECO:0000256" key="5">
    <source>
        <dbReference type="ARBA" id="ARBA00022989"/>
    </source>
</evidence>
<dbReference type="KEGG" id="ptp:RCA23_c30390"/>
<feature type="transmembrane region" description="Helical" evidence="7">
    <location>
        <begin position="285"/>
        <end position="303"/>
    </location>
</feature>
<dbReference type="EMBL" id="CP003984">
    <property type="protein sequence ID" value="AII88539.1"/>
    <property type="molecule type" value="Genomic_DNA"/>
</dbReference>
<evidence type="ECO:0000256" key="3">
    <source>
        <dbReference type="ARBA" id="ARBA00022475"/>
    </source>
</evidence>